<protein>
    <submittedName>
        <fullName evidence="3">Nicotinamidase-related amidase</fullName>
    </submittedName>
</protein>
<feature type="domain" description="Isochorismatase-like" evidence="2">
    <location>
        <begin position="10"/>
        <end position="147"/>
    </location>
</feature>
<dbReference type="SUPFAM" id="SSF52499">
    <property type="entry name" value="Isochorismatase-like hydrolases"/>
    <property type="match status" value="1"/>
</dbReference>
<comment type="caution">
    <text evidence="3">The sequence shown here is derived from an EMBL/GenBank/DDBJ whole genome shotgun (WGS) entry which is preliminary data.</text>
</comment>
<evidence type="ECO:0000256" key="1">
    <source>
        <dbReference type="ARBA" id="ARBA00022801"/>
    </source>
</evidence>
<dbReference type="Gene3D" id="3.40.50.850">
    <property type="entry name" value="Isochorismatase-like"/>
    <property type="match status" value="1"/>
</dbReference>
<evidence type="ECO:0000259" key="2">
    <source>
        <dbReference type="Pfam" id="PF00857"/>
    </source>
</evidence>
<name>A0ABR9HDF0_9ACTN</name>
<dbReference type="Pfam" id="PF00857">
    <property type="entry name" value="Isochorismatase"/>
    <property type="match status" value="1"/>
</dbReference>
<organism evidence="3 4">
    <name type="scientific">Nocardiopsis terrae</name>
    <dbReference type="NCBI Taxonomy" id="372655"/>
    <lineage>
        <taxon>Bacteria</taxon>
        <taxon>Bacillati</taxon>
        <taxon>Actinomycetota</taxon>
        <taxon>Actinomycetes</taxon>
        <taxon>Streptosporangiales</taxon>
        <taxon>Nocardiopsidaceae</taxon>
        <taxon>Nocardiopsis</taxon>
    </lineage>
</organism>
<dbReference type="InterPro" id="IPR036380">
    <property type="entry name" value="Isochorismatase-like_sf"/>
</dbReference>
<dbReference type="InterPro" id="IPR050272">
    <property type="entry name" value="Isochorismatase-like_hydrls"/>
</dbReference>
<dbReference type="EMBL" id="JADBDY010000001">
    <property type="protein sequence ID" value="MBE1456825.1"/>
    <property type="molecule type" value="Genomic_DNA"/>
</dbReference>
<dbReference type="PANTHER" id="PTHR43540">
    <property type="entry name" value="PEROXYUREIDOACRYLATE/UREIDOACRYLATE AMIDOHYDROLASE-RELATED"/>
    <property type="match status" value="1"/>
</dbReference>
<dbReference type="InterPro" id="IPR000868">
    <property type="entry name" value="Isochorismatase-like_dom"/>
</dbReference>
<evidence type="ECO:0000313" key="3">
    <source>
        <dbReference type="EMBL" id="MBE1456825.1"/>
    </source>
</evidence>
<proteinExistence type="predicted"/>
<dbReference type="Proteomes" id="UP000598217">
    <property type="component" value="Unassembled WGS sequence"/>
</dbReference>
<gene>
    <name evidence="3" type="ORF">H4W79_001039</name>
</gene>
<evidence type="ECO:0000313" key="4">
    <source>
        <dbReference type="Proteomes" id="UP000598217"/>
    </source>
</evidence>
<keyword evidence="1" id="KW-0378">Hydrolase</keyword>
<sequence length="202" mass="21485">MRTDPGTGRALLVVDAQRSFLQRESWRAASDPGVAGPIGRLVDHFRDRGDRLVWVLHTEPGTGTVFDPERGFVEPMPGLSPAGGEPVLTKTAHSAFTGTDLQRLLTGWGVGEVTVCGVRTEQCCETTTRMGSELGFAMVFAVDATATEPIEAPGSPPGRPLREVLDDPGTLLPRDVVTRTVYALSGRFATVRTVEAIVAGTG</sequence>
<keyword evidence="4" id="KW-1185">Reference proteome</keyword>
<accession>A0ABR9HDF0</accession>
<reference evidence="3 4" key="1">
    <citation type="submission" date="2020-10" db="EMBL/GenBank/DDBJ databases">
        <title>Sequencing the genomes of 1000 actinobacteria strains.</title>
        <authorList>
            <person name="Klenk H.-P."/>
        </authorList>
    </citation>
    <scope>NUCLEOTIDE SEQUENCE [LARGE SCALE GENOMIC DNA]</scope>
    <source>
        <strain evidence="3 4">DSM 45157</strain>
    </source>
</reference>
<dbReference type="RefSeq" id="WP_191268165.1">
    <property type="nucleotide sequence ID" value="NZ_BMXJ01000002.1"/>
</dbReference>